<gene>
    <name evidence="1" type="ORF">SCALOS_LOCUS9718</name>
</gene>
<dbReference type="Proteomes" id="UP000789860">
    <property type="component" value="Unassembled WGS sequence"/>
</dbReference>
<organism evidence="1 2">
    <name type="scientific">Scutellospora calospora</name>
    <dbReference type="NCBI Taxonomy" id="85575"/>
    <lineage>
        <taxon>Eukaryota</taxon>
        <taxon>Fungi</taxon>
        <taxon>Fungi incertae sedis</taxon>
        <taxon>Mucoromycota</taxon>
        <taxon>Glomeromycotina</taxon>
        <taxon>Glomeromycetes</taxon>
        <taxon>Diversisporales</taxon>
        <taxon>Gigasporaceae</taxon>
        <taxon>Scutellospora</taxon>
    </lineage>
</organism>
<name>A0ACA9NW74_9GLOM</name>
<protein>
    <submittedName>
        <fullName evidence="1">6156_t:CDS:1</fullName>
    </submittedName>
</protein>
<feature type="non-terminal residue" evidence="1">
    <location>
        <position position="1"/>
    </location>
</feature>
<reference evidence="1" key="1">
    <citation type="submission" date="2021-06" db="EMBL/GenBank/DDBJ databases">
        <authorList>
            <person name="Kallberg Y."/>
            <person name="Tangrot J."/>
            <person name="Rosling A."/>
        </authorList>
    </citation>
    <scope>NUCLEOTIDE SEQUENCE</scope>
    <source>
        <strain evidence="1">AU212A</strain>
    </source>
</reference>
<feature type="non-terminal residue" evidence="1">
    <location>
        <position position="92"/>
    </location>
</feature>
<dbReference type="EMBL" id="CAJVPM010031671">
    <property type="protein sequence ID" value="CAG8680516.1"/>
    <property type="molecule type" value="Genomic_DNA"/>
</dbReference>
<accession>A0ACA9NW74</accession>
<keyword evidence="2" id="KW-1185">Reference proteome</keyword>
<comment type="caution">
    <text evidence="1">The sequence shown here is derived from an EMBL/GenBank/DDBJ whole genome shotgun (WGS) entry which is preliminary data.</text>
</comment>
<sequence length="92" mass="10763">EKVLRKFLNLDGLKVLNLWFNEHTEPKIIERIVSVLVKLPLKRNDLDIMTEVEESIQTLKIRDDGLHDRITKLVEKWRKLNTPSKSTIANSS</sequence>
<evidence type="ECO:0000313" key="2">
    <source>
        <dbReference type="Proteomes" id="UP000789860"/>
    </source>
</evidence>
<proteinExistence type="predicted"/>
<evidence type="ECO:0000313" key="1">
    <source>
        <dbReference type="EMBL" id="CAG8680516.1"/>
    </source>
</evidence>